<dbReference type="RefSeq" id="WP_345331286.1">
    <property type="nucleotide sequence ID" value="NZ_BAABJI010000002.1"/>
</dbReference>
<evidence type="ECO:0000313" key="2">
    <source>
        <dbReference type="Proteomes" id="UP001501436"/>
    </source>
</evidence>
<name>A0ABP9FYB6_9SPHI</name>
<dbReference type="EMBL" id="BAABJI010000002">
    <property type="protein sequence ID" value="GAA4918249.1"/>
    <property type="molecule type" value="Genomic_DNA"/>
</dbReference>
<evidence type="ECO:0008006" key="3">
    <source>
        <dbReference type="Google" id="ProtNLM"/>
    </source>
</evidence>
<evidence type="ECO:0000313" key="1">
    <source>
        <dbReference type="EMBL" id="GAA4918249.1"/>
    </source>
</evidence>
<organism evidence="1 2">
    <name type="scientific">Mucilaginibacter defluvii</name>
    <dbReference type="NCBI Taxonomy" id="1196019"/>
    <lineage>
        <taxon>Bacteria</taxon>
        <taxon>Pseudomonadati</taxon>
        <taxon>Bacteroidota</taxon>
        <taxon>Sphingobacteriia</taxon>
        <taxon>Sphingobacteriales</taxon>
        <taxon>Sphingobacteriaceae</taxon>
        <taxon>Mucilaginibacter</taxon>
    </lineage>
</organism>
<accession>A0ABP9FYB6</accession>
<dbReference type="Pfam" id="PF16248">
    <property type="entry name" value="DUF4905"/>
    <property type="match status" value="1"/>
</dbReference>
<comment type="caution">
    <text evidence="1">The sequence shown here is derived from an EMBL/GenBank/DDBJ whole genome shotgun (WGS) entry which is preliminary data.</text>
</comment>
<dbReference type="Proteomes" id="UP001501436">
    <property type="component" value="Unassembled WGS sequence"/>
</dbReference>
<gene>
    <name evidence="1" type="ORF">GCM10023313_22370</name>
</gene>
<proteinExistence type="predicted"/>
<sequence>MTAWKPFIQKSFNGVIWRMDIDEVTATLALEIRNEADRTTSFAAIDLPGAQINFENYTTHERWLTGMETIHNGVLLLHYFQSESTPVHKGITAINAKYGSEMWSNFSLAYDHLSDAGPVLFNTQMLPKKLYVHDIETGKVLRPYDCITDNDFLKQVDVPQYLPIQQLPVPLQHLEPAGGLIHYIEHNGYRIVSLHTRNGGVLQQWLFVLNNNRICYEELLMTGIQKLQPEAFVLHKNWLICLKNRTELLVLEL</sequence>
<dbReference type="InterPro" id="IPR032595">
    <property type="entry name" value="DUF4905"/>
</dbReference>
<protein>
    <recommendedName>
        <fullName evidence="3">DUF4905 domain-containing protein</fullName>
    </recommendedName>
</protein>
<reference evidence="2" key="1">
    <citation type="journal article" date="2019" name="Int. J. Syst. Evol. Microbiol.">
        <title>The Global Catalogue of Microorganisms (GCM) 10K type strain sequencing project: providing services to taxonomists for standard genome sequencing and annotation.</title>
        <authorList>
            <consortium name="The Broad Institute Genomics Platform"/>
            <consortium name="The Broad Institute Genome Sequencing Center for Infectious Disease"/>
            <person name="Wu L."/>
            <person name="Ma J."/>
        </authorList>
    </citation>
    <scope>NUCLEOTIDE SEQUENCE [LARGE SCALE GENOMIC DNA]</scope>
    <source>
        <strain evidence="2">JCM 18283</strain>
    </source>
</reference>
<keyword evidence="2" id="KW-1185">Reference proteome</keyword>